<dbReference type="PANTHER" id="PTHR12558:SF13">
    <property type="entry name" value="CELL DIVISION CYCLE PROTEIN 27 HOMOLOG"/>
    <property type="match status" value="1"/>
</dbReference>
<evidence type="ECO:0000313" key="3">
    <source>
        <dbReference type="Proteomes" id="UP001157134"/>
    </source>
</evidence>
<evidence type="ECO:0008006" key="4">
    <source>
        <dbReference type="Google" id="ProtNLM"/>
    </source>
</evidence>
<reference evidence="2 3" key="1">
    <citation type="submission" date="2023-03" db="EMBL/GenBank/DDBJ databases">
        <title>Thalassotalea loyana LMG 22536T draft genome sequence.</title>
        <authorList>
            <person name="Sawabe T."/>
        </authorList>
    </citation>
    <scope>NUCLEOTIDE SEQUENCE [LARGE SCALE GENOMIC DNA]</scope>
    <source>
        <strain evidence="2 3">LMG 22536</strain>
    </source>
</reference>
<dbReference type="SMART" id="SM00028">
    <property type="entry name" value="TPR"/>
    <property type="match status" value="7"/>
</dbReference>
<keyword evidence="3" id="KW-1185">Reference proteome</keyword>
<evidence type="ECO:0000256" key="1">
    <source>
        <dbReference type="PROSITE-ProRule" id="PRU00339"/>
    </source>
</evidence>
<dbReference type="InterPro" id="IPR019734">
    <property type="entry name" value="TPR_rpt"/>
</dbReference>
<feature type="repeat" description="TPR" evidence="1">
    <location>
        <begin position="253"/>
        <end position="286"/>
    </location>
</feature>
<organism evidence="2 3">
    <name type="scientific">Thalassotalea loyana</name>
    <dbReference type="NCBI Taxonomy" id="280483"/>
    <lineage>
        <taxon>Bacteria</taxon>
        <taxon>Pseudomonadati</taxon>
        <taxon>Pseudomonadota</taxon>
        <taxon>Gammaproteobacteria</taxon>
        <taxon>Alteromonadales</taxon>
        <taxon>Colwelliaceae</taxon>
        <taxon>Thalassotalea</taxon>
    </lineage>
</organism>
<protein>
    <recommendedName>
        <fullName evidence="4">PEP-CTERM system TPR-repeat protein PrsT</fullName>
    </recommendedName>
</protein>
<dbReference type="EMBL" id="BSSV01000002">
    <property type="protein sequence ID" value="GLX84816.1"/>
    <property type="molecule type" value="Genomic_DNA"/>
</dbReference>
<dbReference type="Proteomes" id="UP001157134">
    <property type="component" value="Unassembled WGS sequence"/>
</dbReference>
<dbReference type="RefSeq" id="WP_284296503.1">
    <property type="nucleotide sequence ID" value="NZ_BSSV01000002.1"/>
</dbReference>
<keyword evidence="1" id="KW-0802">TPR repeat</keyword>
<dbReference type="Pfam" id="PF14559">
    <property type="entry name" value="TPR_19"/>
    <property type="match status" value="1"/>
</dbReference>
<sequence>MPDDPFSQLLHGIYLAKTNQSTEAKNLIAKTSERYSQLDPETIDQFAPLALVYGFSQFLQGNLQNATTSLNNYLQKNPSSKQAREILAEIAIERRQYDLASDLLQPISVSQLSKRSAHIMLRSLIETQRFNRALELITELPTDITQTPEMVNLHAVVLVKSGKPNQAISLLTQQNVAEQGLAKQQTLLILGYNYLNLGFNNEALDIANQLVSPSNDNTIAELNYIASAYLVNQDDKNAERYFYKALQLDKDDEVVKRNLAQLHLKNGQYAKSQALIEEMLALNPDNLNVLPIYGELLKRQNDTVGSLSVFEQINELAPQNLKNKYQLANAYLASQQADKAIDTANDINRLESLSPFALIVKAKANLLKNDNAQAARSLRIAFGLFTEDADKLAEIAKLQLAAADFLSVEKAIVEIEKLSPNHKDLHHIRVRLLEATGDLNGALALLQKQRKKTAAFYALQANLMLKLYQDPSALASAKSAYEMEPTIEHHELLIRTLLINRDNVGAYQQFDAWLTNNPNDWQTWRKVANLYEQHDKLDDAVEHYERAIAINNKDTFSLNNLSLLLIEKKRYAEALTYAQQAHQFAPLEAKINDTLGWALVHENREQEAINYFRESLARDHNNATTRFHLGMALKRLNRNDEALTELYQALTASPNDEMKALIQQAIDN</sequence>
<dbReference type="PROSITE" id="PS50005">
    <property type="entry name" value="TPR"/>
    <property type="match status" value="4"/>
</dbReference>
<evidence type="ECO:0000313" key="2">
    <source>
        <dbReference type="EMBL" id="GLX84816.1"/>
    </source>
</evidence>
<dbReference type="Pfam" id="PF13374">
    <property type="entry name" value="TPR_10"/>
    <property type="match status" value="1"/>
</dbReference>
<dbReference type="Gene3D" id="1.25.40.10">
    <property type="entry name" value="Tetratricopeptide repeat domain"/>
    <property type="match status" value="3"/>
</dbReference>
<accession>A0ABQ6HEA2</accession>
<dbReference type="PANTHER" id="PTHR12558">
    <property type="entry name" value="CELL DIVISION CYCLE 16,23,27"/>
    <property type="match status" value="1"/>
</dbReference>
<dbReference type="SUPFAM" id="SSF48452">
    <property type="entry name" value="TPR-like"/>
    <property type="match status" value="4"/>
</dbReference>
<gene>
    <name evidence="2" type="ORF">tloyanaT_10680</name>
</gene>
<name>A0ABQ6HEA2_9GAMM</name>
<dbReference type="Pfam" id="PF13432">
    <property type="entry name" value="TPR_16"/>
    <property type="match status" value="1"/>
</dbReference>
<feature type="repeat" description="TPR" evidence="1">
    <location>
        <begin position="521"/>
        <end position="554"/>
    </location>
</feature>
<dbReference type="InterPro" id="IPR011990">
    <property type="entry name" value="TPR-like_helical_dom_sf"/>
</dbReference>
<feature type="repeat" description="TPR" evidence="1">
    <location>
        <begin position="219"/>
        <end position="252"/>
    </location>
</feature>
<comment type="caution">
    <text evidence="2">The sequence shown here is derived from an EMBL/GenBank/DDBJ whole genome shotgun (WGS) entry which is preliminary data.</text>
</comment>
<proteinExistence type="predicted"/>
<feature type="repeat" description="TPR" evidence="1">
    <location>
        <begin position="623"/>
        <end position="656"/>
    </location>
</feature>